<sequence length="348" mass="38948">MPVPGRNVSHNLKPESGKTIAFYFLMGQESGKSAWPRPAGGYQTITGRRYGRRHAYISFRPSISKSWSHLKENEHQWEEMELNTVSKDNGLSPRRILTTKELLPQCTACDLTMDAKSNAGCEPQKENRFLPSSLNQRLFQCESNDFALPSSAEPLDNYSGSQSTGSSKWSIPNDFFETDSRSPTGIGFVNIDSYEPESSEGEDEDSNIQASLQKEGKLQKRLDTMLSELEKGVDYLNGLQSYLSAVMHDGNSSQIELPCSLALDNLTSADIAVKGHQTELKEHRKTLPAVGSMEEINTYVKMEDVKEKRERNLDKASLSVQTEGNIFCCMTEEPSSSEMVVRPKVRKE</sequence>
<gene>
    <name evidence="2" type="ORF">chiPu_0013931</name>
</gene>
<proteinExistence type="predicted"/>
<name>A0A401SYQ3_CHIPU</name>
<comment type="caution">
    <text evidence="2">The sequence shown here is derived from an EMBL/GenBank/DDBJ whole genome shotgun (WGS) entry which is preliminary data.</text>
</comment>
<accession>A0A401SYQ3</accession>
<protein>
    <submittedName>
        <fullName evidence="2">Uncharacterized protein</fullName>
    </submittedName>
</protein>
<evidence type="ECO:0000256" key="1">
    <source>
        <dbReference type="SAM" id="MobiDB-lite"/>
    </source>
</evidence>
<feature type="compositionally biased region" description="Low complexity" evidence="1">
    <location>
        <begin position="159"/>
        <end position="170"/>
    </location>
</feature>
<evidence type="ECO:0000313" key="2">
    <source>
        <dbReference type="EMBL" id="GCC35446.1"/>
    </source>
</evidence>
<feature type="non-terminal residue" evidence="2">
    <location>
        <position position="348"/>
    </location>
</feature>
<dbReference type="STRING" id="137246.A0A401SYQ3"/>
<dbReference type="OrthoDB" id="21204at2759"/>
<dbReference type="EMBL" id="BEZZ01000703">
    <property type="protein sequence ID" value="GCC35446.1"/>
    <property type="molecule type" value="Genomic_DNA"/>
</dbReference>
<reference evidence="2 3" key="1">
    <citation type="journal article" date="2018" name="Nat. Ecol. Evol.">
        <title>Shark genomes provide insights into elasmobranch evolution and the origin of vertebrates.</title>
        <authorList>
            <person name="Hara Y"/>
            <person name="Yamaguchi K"/>
            <person name="Onimaru K"/>
            <person name="Kadota M"/>
            <person name="Koyanagi M"/>
            <person name="Keeley SD"/>
            <person name="Tatsumi K"/>
            <person name="Tanaka K"/>
            <person name="Motone F"/>
            <person name="Kageyama Y"/>
            <person name="Nozu R"/>
            <person name="Adachi N"/>
            <person name="Nishimura O"/>
            <person name="Nakagawa R"/>
            <person name="Tanegashima C"/>
            <person name="Kiyatake I"/>
            <person name="Matsumoto R"/>
            <person name="Murakumo K"/>
            <person name="Nishida K"/>
            <person name="Terakita A"/>
            <person name="Kuratani S"/>
            <person name="Sato K"/>
            <person name="Hyodo S Kuraku.S."/>
        </authorList>
    </citation>
    <scope>NUCLEOTIDE SEQUENCE [LARGE SCALE GENOMIC DNA]</scope>
</reference>
<evidence type="ECO:0000313" key="3">
    <source>
        <dbReference type="Proteomes" id="UP000287033"/>
    </source>
</evidence>
<organism evidence="2 3">
    <name type="scientific">Chiloscyllium punctatum</name>
    <name type="common">Brownbanded bambooshark</name>
    <name type="synonym">Hemiscyllium punctatum</name>
    <dbReference type="NCBI Taxonomy" id="137246"/>
    <lineage>
        <taxon>Eukaryota</taxon>
        <taxon>Metazoa</taxon>
        <taxon>Chordata</taxon>
        <taxon>Craniata</taxon>
        <taxon>Vertebrata</taxon>
        <taxon>Chondrichthyes</taxon>
        <taxon>Elasmobranchii</taxon>
        <taxon>Galeomorphii</taxon>
        <taxon>Galeoidea</taxon>
        <taxon>Orectolobiformes</taxon>
        <taxon>Hemiscylliidae</taxon>
        <taxon>Chiloscyllium</taxon>
    </lineage>
</organism>
<dbReference type="Proteomes" id="UP000287033">
    <property type="component" value="Unassembled WGS sequence"/>
</dbReference>
<keyword evidence="3" id="KW-1185">Reference proteome</keyword>
<dbReference type="AlphaFoldDB" id="A0A401SYQ3"/>
<feature type="region of interest" description="Disordered" evidence="1">
    <location>
        <begin position="152"/>
        <end position="171"/>
    </location>
</feature>